<dbReference type="PANTHER" id="PTHR47791">
    <property type="entry name" value="MEIOTICALLY UP-REGULATED GENE 191 PROTEIN"/>
    <property type="match status" value="1"/>
</dbReference>
<dbReference type="PANTHER" id="PTHR47791:SF1">
    <property type="entry name" value="ENDO MANNANASE, GH76 FAMILY (EUROFUNG)"/>
    <property type="match status" value="1"/>
</dbReference>
<evidence type="ECO:0000256" key="1">
    <source>
        <dbReference type="SAM" id="MobiDB-lite"/>
    </source>
</evidence>
<accession>A0AAV9I4Q5</accession>
<dbReference type="Proteomes" id="UP001321749">
    <property type="component" value="Unassembled WGS sequence"/>
</dbReference>
<name>A0AAV9I4Q5_9PEZI</name>
<dbReference type="SUPFAM" id="SSF48208">
    <property type="entry name" value="Six-hairpin glycosidases"/>
    <property type="match status" value="1"/>
</dbReference>
<organism evidence="2 3">
    <name type="scientific">Cladorrhinum samala</name>
    <dbReference type="NCBI Taxonomy" id="585594"/>
    <lineage>
        <taxon>Eukaryota</taxon>
        <taxon>Fungi</taxon>
        <taxon>Dikarya</taxon>
        <taxon>Ascomycota</taxon>
        <taxon>Pezizomycotina</taxon>
        <taxon>Sordariomycetes</taxon>
        <taxon>Sordariomycetidae</taxon>
        <taxon>Sordariales</taxon>
        <taxon>Podosporaceae</taxon>
        <taxon>Cladorrhinum</taxon>
    </lineage>
</organism>
<comment type="caution">
    <text evidence="2">The sequence shown here is derived from an EMBL/GenBank/DDBJ whole genome shotgun (WGS) entry which is preliminary data.</text>
</comment>
<gene>
    <name evidence="2" type="ORF">QBC42DRAFT_41966</name>
</gene>
<evidence type="ECO:0000313" key="3">
    <source>
        <dbReference type="Proteomes" id="UP001321749"/>
    </source>
</evidence>
<evidence type="ECO:0000313" key="2">
    <source>
        <dbReference type="EMBL" id="KAK4466875.1"/>
    </source>
</evidence>
<feature type="region of interest" description="Disordered" evidence="1">
    <location>
        <begin position="359"/>
        <end position="380"/>
    </location>
</feature>
<dbReference type="EMBL" id="MU864929">
    <property type="protein sequence ID" value="KAK4466875.1"/>
    <property type="molecule type" value="Genomic_DNA"/>
</dbReference>
<keyword evidence="3" id="KW-1185">Reference proteome</keyword>
<dbReference type="GO" id="GO:0005975">
    <property type="term" value="P:carbohydrate metabolic process"/>
    <property type="evidence" value="ECO:0007669"/>
    <property type="project" value="InterPro"/>
</dbReference>
<proteinExistence type="predicted"/>
<dbReference type="InterPro" id="IPR005198">
    <property type="entry name" value="Glyco_hydro_76"/>
</dbReference>
<evidence type="ECO:0008006" key="4">
    <source>
        <dbReference type="Google" id="ProtNLM"/>
    </source>
</evidence>
<reference evidence="2" key="2">
    <citation type="submission" date="2023-06" db="EMBL/GenBank/DDBJ databases">
        <authorList>
            <consortium name="Lawrence Berkeley National Laboratory"/>
            <person name="Mondo S.J."/>
            <person name="Hensen N."/>
            <person name="Bonometti L."/>
            <person name="Westerberg I."/>
            <person name="Brannstrom I.O."/>
            <person name="Guillou S."/>
            <person name="Cros-Aarteil S."/>
            <person name="Calhoun S."/>
            <person name="Haridas S."/>
            <person name="Kuo A."/>
            <person name="Pangilinan J."/>
            <person name="Riley R."/>
            <person name="Labutti K."/>
            <person name="Andreopoulos B."/>
            <person name="Lipzen A."/>
            <person name="Chen C."/>
            <person name="Yanf M."/>
            <person name="Daum C."/>
            <person name="Ng V."/>
            <person name="Clum A."/>
            <person name="Steindorff A."/>
            <person name="Ohm R."/>
            <person name="Martin F."/>
            <person name="Silar P."/>
            <person name="Natvig D."/>
            <person name="Lalanne C."/>
            <person name="Gautier V."/>
            <person name="Ament-Velasquez S.L."/>
            <person name="Kruys A."/>
            <person name="Hutchinson M.I."/>
            <person name="Powell A.J."/>
            <person name="Barry K."/>
            <person name="Miller A.N."/>
            <person name="Grigoriev I.V."/>
            <person name="Debuchy R."/>
            <person name="Gladieux P."/>
            <person name="Thoren M.H."/>
            <person name="Johannesson H."/>
        </authorList>
    </citation>
    <scope>NUCLEOTIDE SEQUENCE</scope>
    <source>
        <strain evidence="2">PSN324</strain>
    </source>
</reference>
<feature type="compositionally biased region" description="Low complexity" evidence="1">
    <location>
        <begin position="367"/>
        <end position="380"/>
    </location>
</feature>
<dbReference type="AlphaFoldDB" id="A0AAV9I4Q5"/>
<dbReference type="InterPro" id="IPR008928">
    <property type="entry name" value="6-hairpin_glycosidase_sf"/>
</dbReference>
<sequence>MASLRWGGLAARALHIFSANRQPRDYTLSDYSQNTLAAAKALQEWYEWSSGTWNTTGWWNSANCLQVLVDWASLSRRDADSIGISDIIANTFNKAQTQSVTVRKTISGRGHTTSTYQFDAHLAKRGFNEFLNNYYDDEGWWALALIRSWDVTREQAYLNMAERIFQDMHNGTDNVCGGGIWWSKDRDYKNAIANELYLSVAASLANRVENKKGDYLEIAENTWAWFKKSGMINQDNLINDGLRIESDGSCVNNGLPTWSYNQGVVLGGLVEMHRATGNKTFLDEALKIAEAAIKKLQDEDGIIREVDRCEPDCGKDGPQFKGIFVRNLKYLYAWVERDVLKEAVRKNADSIWSKNRNDQNQLGISWGGPPEAGEGPTAATHSGAMDVLVAAIAA</sequence>
<dbReference type="InterPro" id="IPR053169">
    <property type="entry name" value="MUG_Protein"/>
</dbReference>
<dbReference type="Pfam" id="PF03663">
    <property type="entry name" value="Glyco_hydro_76"/>
    <property type="match status" value="1"/>
</dbReference>
<dbReference type="Gene3D" id="1.50.10.20">
    <property type="match status" value="1"/>
</dbReference>
<reference evidence="2" key="1">
    <citation type="journal article" date="2023" name="Mol. Phylogenet. Evol.">
        <title>Genome-scale phylogeny and comparative genomics of the fungal order Sordariales.</title>
        <authorList>
            <person name="Hensen N."/>
            <person name="Bonometti L."/>
            <person name="Westerberg I."/>
            <person name="Brannstrom I.O."/>
            <person name="Guillou S."/>
            <person name="Cros-Aarteil S."/>
            <person name="Calhoun S."/>
            <person name="Haridas S."/>
            <person name="Kuo A."/>
            <person name="Mondo S."/>
            <person name="Pangilinan J."/>
            <person name="Riley R."/>
            <person name="LaButti K."/>
            <person name="Andreopoulos B."/>
            <person name="Lipzen A."/>
            <person name="Chen C."/>
            <person name="Yan M."/>
            <person name="Daum C."/>
            <person name="Ng V."/>
            <person name="Clum A."/>
            <person name="Steindorff A."/>
            <person name="Ohm R.A."/>
            <person name="Martin F."/>
            <person name="Silar P."/>
            <person name="Natvig D.O."/>
            <person name="Lalanne C."/>
            <person name="Gautier V."/>
            <person name="Ament-Velasquez S.L."/>
            <person name="Kruys A."/>
            <person name="Hutchinson M.I."/>
            <person name="Powell A.J."/>
            <person name="Barry K."/>
            <person name="Miller A.N."/>
            <person name="Grigoriev I.V."/>
            <person name="Debuchy R."/>
            <person name="Gladieux P."/>
            <person name="Hiltunen Thoren M."/>
            <person name="Johannesson H."/>
        </authorList>
    </citation>
    <scope>NUCLEOTIDE SEQUENCE</scope>
    <source>
        <strain evidence="2">PSN324</strain>
    </source>
</reference>
<protein>
    <recommendedName>
        <fullName evidence="4">Mannan endo-1,6-alpha-mannosidase</fullName>
    </recommendedName>
</protein>